<evidence type="ECO:0000313" key="4">
    <source>
        <dbReference type="Proteomes" id="UP000198704"/>
    </source>
</evidence>
<proteinExistence type="predicted"/>
<keyword evidence="4" id="KW-1185">Reference proteome</keyword>
<feature type="region of interest" description="Disordered" evidence="2">
    <location>
        <begin position="76"/>
        <end position="108"/>
    </location>
</feature>
<dbReference type="Pfam" id="PF03693">
    <property type="entry name" value="ParD_antitoxin"/>
    <property type="match status" value="1"/>
</dbReference>
<dbReference type="Proteomes" id="UP000198704">
    <property type="component" value="Unassembled WGS sequence"/>
</dbReference>
<keyword evidence="1" id="KW-1277">Toxin-antitoxin system</keyword>
<dbReference type="InterPro" id="IPR022789">
    <property type="entry name" value="ParD"/>
</dbReference>
<dbReference type="AlphaFoldDB" id="A0A1G9T7T1"/>
<name>A0A1G9T7T1_9HYPH</name>
<reference evidence="4" key="1">
    <citation type="submission" date="2016-10" db="EMBL/GenBank/DDBJ databases">
        <authorList>
            <person name="Varghese N."/>
            <person name="Submissions S."/>
        </authorList>
    </citation>
    <scope>NUCLEOTIDE SEQUENCE [LARGE SCALE GENOMIC DNA]</scope>
    <source>
        <strain evidence="4">BL47</strain>
    </source>
</reference>
<gene>
    <name evidence="3" type="ORF">SAMN05216360_10293</name>
</gene>
<dbReference type="SUPFAM" id="SSF47598">
    <property type="entry name" value="Ribbon-helix-helix"/>
    <property type="match status" value="1"/>
</dbReference>
<organism evidence="3 4">
    <name type="scientific">Methylobacterium phyllostachyos</name>
    <dbReference type="NCBI Taxonomy" id="582672"/>
    <lineage>
        <taxon>Bacteria</taxon>
        <taxon>Pseudomonadati</taxon>
        <taxon>Pseudomonadota</taxon>
        <taxon>Alphaproteobacteria</taxon>
        <taxon>Hyphomicrobiales</taxon>
        <taxon>Methylobacteriaceae</taxon>
        <taxon>Methylobacterium</taxon>
    </lineage>
</organism>
<dbReference type="STRING" id="582672.SAMN05216360_10293"/>
<dbReference type="GO" id="GO:0006355">
    <property type="term" value="P:regulation of DNA-templated transcription"/>
    <property type="evidence" value="ECO:0007669"/>
    <property type="project" value="InterPro"/>
</dbReference>
<evidence type="ECO:0000256" key="2">
    <source>
        <dbReference type="SAM" id="MobiDB-lite"/>
    </source>
</evidence>
<sequence>MEVSYRCCVGAGLAATEKRRFSLPAERAAFIDAQVRAGSFPGASEVARAGLRALQERDAAVGRWLREEVVATYDAMKAHPERSMSAEGKAEPRRQRHEARMRDGARRG</sequence>
<dbReference type="Gene3D" id="6.10.10.120">
    <property type="entry name" value="Antitoxin ParD1-like"/>
    <property type="match status" value="1"/>
</dbReference>
<dbReference type="EMBL" id="FNHS01000002">
    <property type="protein sequence ID" value="SDM43799.1"/>
    <property type="molecule type" value="Genomic_DNA"/>
</dbReference>
<dbReference type="InterPro" id="IPR038296">
    <property type="entry name" value="ParD_sf"/>
</dbReference>
<evidence type="ECO:0000256" key="1">
    <source>
        <dbReference type="ARBA" id="ARBA00022649"/>
    </source>
</evidence>
<protein>
    <submittedName>
        <fullName evidence="3">Antitoxin ParD1/3/4</fullName>
    </submittedName>
</protein>
<accession>A0A1G9T7T1</accession>
<dbReference type="InterPro" id="IPR010985">
    <property type="entry name" value="Ribbon_hlx_hlx"/>
</dbReference>
<evidence type="ECO:0000313" key="3">
    <source>
        <dbReference type="EMBL" id="SDM43799.1"/>
    </source>
</evidence>